<dbReference type="eggNOG" id="ENOG50345P1">
    <property type="taxonomic scope" value="Bacteria"/>
</dbReference>
<dbReference type="RefSeq" id="WP_013569882.1">
    <property type="nucleotide sequence ID" value="NC_014963.1"/>
</dbReference>
<dbReference type="AlphaFoldDB" id="E8UXC7"/>
<feature type="transmembrane region" description="Helical" evidence="1">
    <location>
        <begin position="53"/>
        <end position="72"/>
    </location>
</feature>
<dbReference type="Proteomes" id="UP000006844">
    <property type="component" value="Chromosome"/>
</dbReference>
<evidence type="ECO:0000313" key="3">
    <source>
        <dbReference type="Proteomes" id="UP000006844"/>
    </source>
</evidence>
<keyword evidence="1" id="KW-0812">Transmembrane</keyword>
<keyword evidence="1" id="KW-0472">Membrane</keyword>
<dbReference type="EMBL" id="CP002467">
    <property type="protein sequence ID" value="ADV84151.1"/>
    <property type="molecule type" value="Genomic_DNA"/>
</dbReference>
<protein>
    <submittedName>
        <fullName evidence="2">Uncharacterized protein</fullName>
    </submittedName>
</protein>
<proteinExistence type="predicted"/>
<keyword evidence="3" id="KW-1185">Reference proteome</keyword>
<evidence type="ECO:0000256" key="1">
    <source>
        <dbReference type="SAM" id="Phobius"/>
    </source>
</evidence>
<dbReference type="KEGG" id="tsa:AciPR4_3397"/>
<keyword evidence="1" id="KW-1133">Transmembrane helix</keyword>
<reference evidence="2 3" key="1">
    <citation type="journal article" date="2012" name="Stand. Genomic Sci.">
        <title>Complete genome sequence of Terriglobus saanensis type strain SP1PR4(T), an Acidobacteria from tundra soil.</title>
        <authorList>
            <person name="Rawat S.R."/>
            <person name="Mannisto M.K."/>
            <person name="Starovoytov V."/>
            <person name="Goodwin L."/>
            <person name="Nolan M."/>
            <person name="Hauser L."/>
            <person name="Land M."/>
            <person name="Davenport K.W."/>
            <person name="Woyke T."/>
            <person name="Haggblom M.M."/>
        </authorList>
    </citation>
    <scope>NUCLEOTIDE SEQUENCE</scope>
    <source>
        <strain evidence="3">ATCC BAA-1853 / DSM 23119 / SP1PR4</strain>
    </source>
</reference>
<feature type="transmembrane region" description="Helical" evidence="1">
    <location>
        <begin position="78"/>
        <end position="97"/>
    </location>
</feature>
<name>E8UXC7_TERSS</name>
<dbReference type="HOGENOM" id="CLU_2221950_0_0_0"/>
<gene>
    <name evidence="2" type="ordered locus">AciPR4_3397</name>
</gene>
<sequence length="110" mass="12009">MFYKNAANVLTGKESTESSKPRLVLMPSAQGKITANRALPELLSITARRCSSFFAEAAVLVLVFGVLDFFMLRGKIELGWVGGAFAISLCLLAASIATDFSARRWLWSHP</sequence>
<evidence type="ECO:0000313" key="2">
    <source>
        <dbReference type="EMBL" id="ADV84151.1"/>
    </source>
</evidence>
<accession>E8UXC7</accession>
<organism evidence="2 3">
    <name type="scientific">Terriglobus saanensis (strain ATCC BAA-1853 / DSM 23119 / SP1PR4)</name>
    <dbReference type="NCBI Taxonomy" id="401053"/>
    <lineage>
        <taxon>Bacteria</taxon>
        <taxon>Pseudomonadati</taxon>
        <taxon>Acidobacteriota</taxon>
        <taxon>Terriglobia</taxon>
        <taxon>Terriglobales</taxon>
        <taxon>Acidobacteriaceae</taxon>
        <taxon>Terriglobus</taxon>
    </lineage>
</organism>